<keyword evidence="2" id="KW-0732">Signal</keyword>
<name>A0A914GPS3_GLORO</name>
<feature type="signal peptide" evidence="2">
    <location>
        <begin position="1"/>
        <end position="25"/>
    </location>
</feature>
<reference evidence="4" key="1">
    <citation type="submission" date="2022-11" db="UniProtKB">
        <authorList>
            <consortium name="WormBaseParasite"/>
        </authorList>
    </citation>
    <scope>IDENTIFICATION</scope>
</reference>
<evidence type="ECO:0000313" key="3">
    <source>
        <dbReference type="Proteomes" id="UP000887572"/>
    </source>
</evidence>
<dbReference type="AlphaFoldDB" id="A0A914GPS3"/>
<dbReference type="Proteomes" id="UP000887572">
    <property type="component" value="Unplaced"/>
</dbReference>
<dbReference type="WBParaSite" id="Gr19_v10_g10039.t1">
    <property type="protein sequence ID" value="Gr19_v10_g10039.t1"/>
    <property type="gene ID" value="Gr19_v10_g10039"/>
</dbReference>
<proteinExistence type="predicted"/>
<organism evidence="3 4">
    <name type="scientific">Globodera rostochiensis</name>
    <name type="common">Golden nematode worm</name>
    <name type="synonym">Heterodera rostochiensis</name>
    <dbReference type="NCBI Taxonomy" id="31243"/>
    <lineage>
        <taxon>Eukaryota</taxon>
        <taxon>Metazoa</taxon>
        <taxon>Ecdysozoa</taxon>
        <taxon>Nematoda</taxon>
        <taxon>Chromadorea</taxon>
        <taxon>Rhabditida</taxon>
        <taxon>Tylenchina</taxon>
        <taxon>Tylenchomorpha</taxon>
        <taxon>Tylenchoidea</taxon>
        <taxon>Heteroderidae</taxon>
        <taxon>Heteroderinae</taxon>
        <taxon>Globodera</taxon>
    </lineage>
</organism>
<evidence type="ECO:0000313" key="4">
    <source>
        <dbReference type="WBParaSite" id="Gr19_v10_g10039.t1"/>
    </source>
</evidence>
<feature type="chain" id="PRO_5036918660" evidence="2">
    <location>
        <begin position="26"/>
        <end position="322"/>
    </location>
</feature>
<keyword evidence="3" id="KW-1185">Reference proteome</keyword>
<evidence type="ECO:0000256" key="2">
    <source>
        <dbReference type="SAM" id="SignalP"/>
    </source>
</evidence>
<protein>
    <submittedName>
        <fullName evidence="4">Uncharacterized protein</fullName>
    </submittedName>
</protein>
<feature type="compositionally biased region" description="Low complexity" evidence="1">
    <location>
        <begin position="197"/>
        <end position="218"/>
    </location>
</feature>
<feature type="region of interest" description="Disordered" evidence="1">
    <location>
        <begin position="197"/>
        <end position="224"/>
    </location>
</feature>
<sequence>MKSISAAFGFGFFAMLAVLPRYSSGLKCKFGRASRLGSTAVRNVTCDAGSEYCWAANCTAWDQPGNVIMNWGCVNSSDESIKKCGYMQEMRMESLKSDNVTCECFIGARGLDWTNVQHTLLPRLGGLKCKEGKLNAAGNLCKRTEHFQRIWGCSEHTSCSAVTAKVGKLANSTMQCECMFGEKGVDFSNRNFTILPKTTTTTTDKPTTTTDKPTTTTDYGNRAVTPNNAMGSSAIISTTNTMGSASTNGTEYTPPLRCWLKRACKFSPTIKSAKLGGRFKVPDCVGAMAKLDATTDDRILQALGNEFVGRKDGIFLREFVPP</sequence>
<evidence type="ECO:0000256" key="1">
    <source>
        <dbReference type="SAM" id="MobiDB-lite"/>
    </source>
</evidence>
<accession>A0A914GPS3</accession>